<evidence type="ECO:0000313" key="1">
    <source>
        <dbReference type="EMBL" id="GAA3510176.1"/>
    </source>
</evidence>
<sequence length="228" mass="26098">MYVSEIISNCIPFLSDRWKASNSDFLIPEYIDLFAKKMETYLYDGIPETYPLPLCNDEKTPALSEVIRHFIEVIKITRNNGGAITTDVSKLWAIAIENTTFEYLMILMGQRYTASSSKGKAALPPAKVLLLKSAFTSLNEQILVATKAWEKHAGRSANNFWGEVKGGPKEKEKKVKNIVITMIKNHTWWNIFFHYKHGLVYEIRVPSGHGIRWNRKGTRLIGFLEPFL</sequence>
<dbReference type="PANTHER" id="PTHR34204:SF3">
    <property type="entry name" value="ASCH DOMAIN-CONTAINING PROTEIN"/>
    <property type="match status" value="1"/>
</dbReference>
<protein>
    <submittedName>
        <fullName evidence="1">Uncharacterized protein</fullName>
    </submittedName>
</protein>
<accession>A0ABP6UKD3</accession>
<evidence type="ECO:0000313" key="2">
    <source>
        <dbReference type="Proteomes" id="UP001500459"/>
    </source>
</evidence>
<organism evidence="1 2">
    <name type="scientific">Aquimarina addita</name>
    <dbReference type="NCBI Taxonomy" id="870485"/>
    <lineage>
        <taxon>Bacteria</taxon>
        <taxon>Pseudomonadati</taxon>
        <taxon>Bacteroidota</taxon>
        <taxon>Flavobacteriia</taxon>
        <taxon>Flavobacteriales</taxon>
        <taxon>Flavobacteriaceae</taxon>
        <taxon>Aquimarina</taxon>
    </lineage>
</organism>
<keyword evidence="2" id="KW-1185">Reference proteome</keyword>
<dbReference type="EMBL" id="BAABCW010000009">
    <property type="protein sequence ID" value="GAA3510176.1"/>
    <property type="molecule type" value="Genomic_DNA"/>
</dbReference>
<reference evidence="2" key="1">
    <citation type="journal article" date="2019" name="Int. J. Syst. Evol. Microbiol.">
        <title>The Global Catalogue of Microorganisms (GCM) 10K type strain sequencing project: providing services to taxonomists for standard genome sequencing and annotation.</title>
        <authorList>
            <consortium name="The Broad Institute Genomics Platform"/>
            <consortium name="The Broad Institute Genome Sequencing Center for Infectious Disease"/>
            <person name="Wu L."/>
            <person name="Ma J."/>
        </authorList>
    </citation>
    <scope>NUCLEOTIDE SEQUENCE [LARGE SCALE GENOMIC DNA]</scope>
    <source>
        <strain evidence="2">JCM 17106</strain>
    </source>
</reference>
<dbReference type="Proteomes" id="UP001500459">
    <property type="component" value="Unassembled WGS sequence"/>
</dbReference>
<comment type="caution">
    <text evidence="1">The sequence shown here is derived from an EMBL/GenBank/DDBJ whole genome shotgun (WGS) entry which is preliminary data.</text>
</comment>
<name>A0ABP6UKD3_9FLAO</name>
<dbReference type="PANTHER" id="PTHR34204">
    <property type="entry name" value="RNA-BINDING ASCH DOMAIN PROTEIN"/>
    <property type="match status" value="1"/>
</dbReference>
<proteinExistence type="predicted"/>
<gene>
    <name evidence="1" type="ORF">GCM10022393_24160</name>
</gene>